<feature type="region of interest" description="Disordered" evidence="1">
    <location>
        <begin position="100"/>
        <end position="121"/>
    </location>
</feature>
<evidence type="ECO:0000313" key="3">
    <source>
        <dbReference type="Proteomes" id="UP000383932"/>
    </source>
</evidence>
<feature type="region of interest" description="Disordered" evidence="1">
    <location>
        <begin position="1"/>
        <end position="24"/>
    </location>
</feature>
<dbReference type="Proteomes" id="UP000383932">
    <property type="component" value="Unassembled WGS sequence"/>
</dbReference>
<sequence length="121" mass="12997">MASTAGIADMATARAPHSLPPDRAPSLIAQIYQPNLTTLSYRMTTVSSSHSRPASGRVFSILGGHRSSDQLASIASLPISLRPPSDMISSHRMGSIVRIATPQTERAREPWPIQSEGPHKD</sequence>
<proteinExistence type="predicted"/>
<reference evidence="2 3" key="1">
    <citation type="journal article" date="2019" name="Fungal Biol. Biotechnol.">
        <title>Draft genome sequence of fastidious pathogen Ceratobasidium theobromae, which causes vascular-streak dieback in Theobroma cacao.</title>
        <authorList>
            <person name="Ali S.S."/>
            <person name="Asman A."/>
            <person name="Shao J."/>
            <person name="Firmansyah A.P."/>
            <person name="Susilo A.W."/>
            <person name="Rosmana A."/>
            <person name="McMahon P."/>
            <person name="Junaid M."/>
            <person name="Guest D."/>
            <person name="Kheng T.Y."/>
            <person name="Meinhardt L.W."/>
            <person name="Bailey B.A."/>
        </authorList>
    </citation>
    <scope>NUCLEOTIDE SEQUENCE [LARGE SCALE GENOMIC DNA]</scope>
    <source>
        <strain evidence="2 3">CT2</strain>
    </source>
</reference>
<dbReference type="EMBL" id="SSOP01000014">
    <property type="protein sequence ID" value="KAB5595006.1"/>
    <property type="molecule type" value="Genomic_DNA"/>
</dbReference>
<gene>
    <name evidence="2" type="ORF">CTheo_1639</name>
</gene>
<name>A0A5N5QV02_9AGAM</name>
<protein>
    <submittedName>
        <fullName evidence="2">Uncharacterized protein</fullName>
    </submittedName>
</protein>
<accession>A0A5N5QV02</accession>
<comment type="caution">
    <text evidence="2">The sequence shown here is derived from an EMBL/GenBank/DDBJ whole genome shotgun (WGS) entry which is preliminary data.</text>
</comment>
<organism evidence="2 3">
    <name type="scientific">Ceratobasidium theobromae</name>
    <dbReference type="NCBI Taxonomy" id="1582974"/>
    <lineage>
        <taxon>Eukaryota</taxon>
        <taxon>Fungi</taxon>
        <taxon>Dikarya</taxon>
        <taxon>Basidiomycota</taxon>
        <taxon>Agaricomycotina</taxon>
        <taxon>Agaricomycetes</taxon>
        <taxon>Cantharellales</taxon>
        <taxon>Ceratobasidiaceae</taxon>
        <taxon>Ceratobasidium</taxon>
    </lineage>
</organism>
<evidence type="ECO:0000256" key="1">
    <source>
        <dbReference type="SAM" id="MobiDB-lite"/>
    </source>
</evidence>
<dbReference type="AlphaFoldDB" id="A0A5N5QV02"/>
<evidence type="ECO:0000313" key="2">
    <source>
        <dbReference type="EMBL" id="KAB5595006.1"/>
    </source>
</evidence>
<keyword evidence="3" id="KW-1185">Reference proteome</keyword>